<name>A0A6P3VMW4_CLUHA</name>
<evidence type="ECO:0000256" key="8">
    <source>
        <dbReference type="ARBA" id="ARBA00022692"/>
    </source>
</evidence>
<evidence type="ECO:0000256" key="10">
    <source>
        <dbReference type="ARBA" id="ARBA00022989"/>
    </source>
</evidence>
<gene>
    <name evidence="16" type="primary">icmt</name>
</gene>
<organism evidence="15 16">
    <name type="scientific">Clupea harengus</name>
    <name type="common">Atlantic herring</name>
    <dbReference type="NCBI Taxonomy" id="7950"/>
    <lineage>
        <taxon>Eukaryota</taxon>
        <taxon>Metazoa</taxon>
        <taxon>Chordata</taxon>
        <taxon>Craniata</taxon>
        <taxon>Vertebrata</taxon>
        <taxon>Euteleostomi</taxon>
        <taxon>Actinopterygii</taxon>
        <taxon>Neopterygii</taxon>
        <taxon>Teleostei</taxon>
        <taxon>Clupei</taxon>
        <taxon>Clupeiformes</taxon>
        <taxon>Clupeoidei</taxon>
        <taxon>Clupeidae</taxon>
        <taxon>Clupea</taxon>
    </lineage>
</organism>
<reference evidence="16" key="1">
    <citation type="submission" date="2025-08" db="UniProtKB">
        <authorList>
            <consortium name="RefSeq"/>
        </authorList>
    </citation>
    <scope>IDENTIFICATION</scope>
</reference>
<proteinExistence type="inferred from homology"/>
<comment type="similarity">
    <text evidence="3 14">Belongs to the class VI-like SAM-binding methyltransferase superfamily. Isoprenylcysteine carboxyl methyltransferase family.</text>
</comment>
<keyword evidence="5 14" id="KW-0489">Methyltransferase</keyword>
<dbReference type="GO" id="GO:0032259">
    <property type="term" value="P:methylation"/>
    <property type="evidence" value="ECO:0007669"/>
    <property type="project" value="UniProtKB-KW"/>
</dbReference>
<dbReference type="RefSeq" id="XP_012676322.1">
    <property type="nucleotide sequence ID" value="XM_012820868.2"/>
</dbReference>
<evidence type="ECO:0000256" key="6">
    <source>
        <dbReference type="ARBA" id="ARBA00022679"/>
    </source>
</evidence>
<dbReference type="OrthoDB" id="422086at2759"/>
<sequence length="292" mass="33028">MAGKKLELEGKICIICFFCGLGVLFVPLIASVASNIDWVFDYLTGFNGKIASLVYITVINGFLLLIYKGPLYKVAVRACFLGFTFGCGVIISCSDTTWTHFGWYMCSLAFFHYSEYLVTAIINPRSLSLDSFLLNHSVEYTVAAVSSWVEFIVEKLLFPDVKQLGWLSVLGLFMVVLGECLRKMAMFTAGSNFNHIVQNEKSQSHILVTSGVYAFFRHPSYVGWFYWSIGTQVMLCNPVCIIGYTLASWRFFRERIEEEEISLIHFFGEDYIQYKRKVASGLPFIGGIRMGS</sequence>
<evidence type="ECO:0000256" key="2">
    <source>
        <dbReference type="ARBA" id="ARBA00004477"/>
    </source>
</evidence>
<feature type="transmembrane region" description="Helical" evidence="14">
    <location>
        <begin position="50"/>
        <end position="67"/>
    </location>
</feature>
<evidence type="ECO:0000256" key="11">
    <source>
        <dbReference type="ARBA" id="ARBA00023136"/>
    </source>
</evidence>
<keyword evidence="10 14" id="KW-1133">Transmembrane helix</keyword>
<evidence type="ECO:0000256" key="3">
    <source>
        <dbReference type="ARBA" id="ARBA00009140"/>
    </source>
</evidence>
<evidence type="ECO:0000256" key="7">
    <source>
        <dbReference type="ARBA" id="ARBA00022691"/>
    </source>
</evidence>
<dbReference type="Gene3D" id="1.20.120.1630">
    <property type="match status" value="1"/>
</dbReference>
<evidence type="ECO:0000313" key="16">
    <source>
        <dbReference type="RefSeq" id="XP_012676322.1"/>
    </source>
</evidence>
<evidence type="ECO:0000256" key="12">
    <source>
        <dbReference type="ARBA" id="ARBA00023572"/>
    </source>
</evidence>
<evidence type="ECO:0000256" key="5">
    <source>
        <dbReference type="ARBA" id="ARBA00022603"/>
    </source>
</evidence>
<dbReference type="KEGG" id="char:105894353"/>
<dbReference type="AlphaFoldDB" id="A0A6P3VMW4"/>
<feature type="transmembrane region" description="Helical" evidence="14">
    <location>
        <begin position="12"/>
        <end position="30"/>
    </location>
</feature>
<dbReference type="GO" id="GO:0004671">
    <property type="term" value="F:protein C-terminal S-isoprenylcysteine carboxyl O-methyltransferase activity"/>
    <property type="evidence" value="ECO:0007669"/>
    <property type="project" value="UniProtKB-EC"/>
</dbReference>
<evidence type="ECO:0000256" key="13">
    <source>
        <dbReference type="ARBA" id="ARBA00023656"/>
    </source>
</evidence>
<evidence type="ECO:0000256" key="1">
    <source>
        <dbReference type="ARBA" id="ARBA00001450"/>
    </source>
</evidence>
<feature type="transmembrane region" description="Helical" evidence="14">
    <location>
        <begin position="164"/>
        <end position="181"/>
    </location>
</feature>
<dbReference type="Proteomes" id="UP000515152">
    <property type="component" value="Chromosome 4"/>
</dbReference>
<keyword evidence="11 14" id="KW-0472">Membrane</keyword>
<feature type="transmembrane region" description="Helical" evidence="14">
    <location>
        <begin position="224"/>
        <end position="247"/>
    </location>
</feature>
<keyword evidence="9 14" id="KW-0256">Endoplasmic reticulum</keyword>
<dbReference type="CTD" id="23463"/>
<accession>A0A6P3VMW4</accession>
<keyword evidence="7 14" id="KW-0949">S-adenosyl-L-methionine</keyword>
<dbReference type="InterPro" id="IPR007269">
    <property type="entry name" value="ICMT_MeTrfase"/>
</dbReference>
<dbReference type="PANTHER" id="PTHR12714">
    <property type="entry name" value="PROTEIN-S ISOPRENYLCYSTEINE O-METHYLTRANSFERASE"/>
    <property type="match status" value="1"/>
</dbReference>
<dbReference type="GeneID" id="105894353"/>
<comment type="function">
    <text evidence="12">Catalyzes the post-translational methylation of isoprenylated C-terminal cysteine residues.</text>
</comment>
<dbReference type="InterPro" id="IPR025770">
    <property type="entry name" value="PPMT_MeTrfase"/>
</dbReference>
<dbReference type="PANTHER" id="PTHR12714:SF9">
    <property type="entry name" value="PROTEIN-S-ISOPRENYLCYSTEINE O-METHYLTRANSFERASE"/>
    <property type="match status" value="1"/>
</dbReference>
<evidence type="ECO:0000313" key="15">
    <source>
        <dbReference type="Proteomes" id="UP000515152"/>
    </source>
</evidence>
<comment type="catalytic activity">
    <reaction evidence="1 14">
        <text>[protein]-C-terminal S-[(2E,6E)-farnesyl]-L-cysteine + S-adenosyl-L-methionine = [protein]-C-terminal S-[(2E,6E)-farnesyl]-L-cysteine methyl ester + S-adenosyl-L-homocysteine</text>
        <dbReference type="Rhea" id="RHEA:21672"/>
        <dbReference type="Rhea" id="RHEA-COMP:12125"/>
        <dbReference type="Rhea" id="RHEA-COMP:12126"/>
        <dbReference type="ChEBI" id="CHEBI:57856"/>
        <dbReference type="ChEBI" id="CHEBI:59789"/>
        <dbReference type="ChEBI" id="CHEBI:90510"/>
        <dbReference type="ChEBI" id="CHEBI:90511"/>
        <dbReference type="EC" id="2.1.1.100"/>
    </reaction>
</comment>
<keyword evidence="15" id="KW-1185">Reference proteome</keyword>
<evidence type="ECO:0000256" key="14">
    <source>
        <dbReference type="RuleBase" id="RU362022"/>
    </source>
</evidence>
<dbReference type="Pfam" id="PF04140">
    <property type="entry name" value="ICMT"/>
    <property type="match status" value="1"/>
</dbReference>
<dbReference type="EC" id="2.1.1.100" evidence="4 14"/>
<evidence type="ECO:0000256" key="9">
    <source>
        <dbReference type="ARBA" id="ARBA00022824"/>
    </source>
</evidence>
<evidence type="ECO:0000256" key="4">
    <source>
        <dbReference type="ARBA" id="ARBA00012151"/>
    </source>
</evidence>
<dbReference type="PROSITE" id="PS51564">
    <property type="entry name" value="SAM_ICMT"/>
    <property type="match status" value="1"/>
</dbReference>
<dbReference type="GO" id="GO:0005789">
    <property type="term" value="C:endoplasmic reticulum membrane"/>
    <property type="evidence" value="ECO:0007669"/>
    <property type="project" value="UniProtKB-SubCell"/>
</dbReference>
<comment type="subcellular location">
    <subcellularLocation>
        <location evidence="2 14">Endoplasmic reticulum membrane</location>
        <topology evidence="2 14">Multi-pass membrane protein</topology>
    </subcellularLocation>
</comment>
<feature type="transmembrane region" description="Helical" evidence="14">
    <location>
        <begin position="74"/>
        <end position="92"/>
    </location>
</feature>
<keyword evidence="8 14" id="KW-0812">Transmembrane</keyword>
<protein>
    <recommendedName>
        <fullName evidence="13 14">Protein-S-isoprenylcysteine O-methyltransferase</fullName>
        <ecNumber evidence="4 14">2.1.1.100</ecNumber>
    </recommendedName>
</protein>
<keyword evidence="6" id="KW-0808">Transferase</keyword>
<dbReference type="FunFam" id="1.20.120.1630:FF:000007">
    <property type="entry name" value="Protein-S-isoprenylcysteine O-methyltransferase"/>
    <property type="match status" value="1"/>
</dbReference>